<dbReference type="SMART" id="SM00116">
    <property type="entry name" value="CBS"/>
    <property type="match status" value="2"/>
</dbReference>
<sequence length="643" mass="73319">MAPKNDAQKIAPETVLDFLRETMPFNELEDDALRELARHAVIDFIPKGSVILRQGETEVEHLYLIQKGGVKIYLTNDEGEVSLKDFRGEGQYFGALPIIQNARANLNVETVEDTFCFLFSKAAFRHLLDTSPKVSHYFLRSLSEKLVNTAYAELRRHRIAPRTESTLFLFSTQVGSCIKGKPQTIAADQSVRRAASRMAELRIGSLLVTDPGGAIIGIVTDKDLRTKVVAAGLDYQTPVTKIMASPVQTIPAHAVCFDAMLRMMRRRIHHLAVEKQGEIIGMITTHDIMLLQGTSPLYLFREIVAQRTLEGLHPLARKVPSVVRTLIEEGAKANNITRMITILNDHILERLLTLLMEDLGPPPLPFCWLLMGSEGRSEQTFKTDQDNALIYAWPENEEKREAAARYFKMLSERAIENLVACGYPLCPGEMMASNPKWRLPAPEWKKQFDSWIRTPEPKDVMHSTIFFDFRGGYGDLSLANDLRDHLVKSIPGQELFLYHLARNAMEARPPLSFFRNFIVEKDGQHRNALDLKTKGLVPFVDFARIFALKHGIRESNTLGRLQLLHEGGHISPEMYNETVKAYEFLMQLRLFHQLFKMEAGEQPDNYINPAQLSELEKQTLKESFEVVRRLQNHIKQEFRLTER</sequence>
<name>A0A7C2XS90_9BACT</name>
<dbReference type="Gene3D" id="3.10.580.10">
    <property type="entry name" value="CBS-domain"/>
    <property type="match status" value="1"/>
</dbReference>
<dbReference type="Pfam" id="PF10335">
    <property type="entry name" value="DUF294_C"/>
    <property type="match status" value="1"/>
</dbReference>
<dbReference type="PROSITE" id="PS50042">
    <property type="entry name" value="CNMP_BINDING_3"/>
    <property type="match status" value="1"/>
</dbReference>
<dbReference type="SUPFAM" id="SSF54631">
    <property type="entry name" value="CBS-domain pair"/>
    <property type="match status" value="1"/>
</dbReference>
<dbReference type="Proteomes" id="UP000885986">
    <property type="component" value="Unassembled WGS sequence"/>
</dbReference>
<protein>
    <submittedName>
        <fullName evidence="5">Cyclic nucleotide-binding/CBS domain-containing protein</fullName>
    </submittedName>
</protein>
<dbReference type="AlphaFoldDB" id="A0A7C2XS90"/>
<feature type="domain" description="CBS" evidence="4">
    <location>
        <begin position="243"/>
        <end position="299"/>
    </location>
</feature>
<dbReference type="Pfam" id="PF00027">
    <property type="entry name" value="cNMP_binding"/>
    <property type="match status" value="1"/>
</dbReference>
<dbReference type="PANTHER" id="PTHR43080:SF2">
    <property type="entry name" value="CBS DOMAIN-CONTAINING PROTEIN"/>
    <property type="match status" value="1"/>
</dbReference>
<dbReference type="Pfam" id="PF03445">
    <property type="entry name" value="DUF294"/>
    <property type="match status" value="1"/>
</dbReference>
<comment type="caution">
    <text evidence="5">The sequence shown here is derived from an EMBL/GenBank/DDBJ whole genome shotgun (WGS) entry which is preliminary data.</text>
</comment>
<evidence type="ECO:0000256" key="1">
    <source>
        <dbReference type="ARBA" id="ARBA00023122"/>
    </source>
</evidence>
<evidence type="ECO:0000259" key="3">
    <source>
        <dbReference type="PROSITE" id="PS50042"/>
    </source>
</evidence>
<dbReference type="PANTHER" id="PTHR43080">
    <property type="entry name" value="CBS DOMAIN-CONTAINING PROTEIN CBSX3, MITOCHONDRIAL"/>
    <property type="match status" value="1"/>
</dbReference>
<proteinExistence type="predicted"/>
<dbReference type="EMBL" id="DSDS01000175">
    <property type="protein sequence ID" value="HET98571.1"/>
    <property type="molecule type" value="Genomic_DNA"/>
</dbReference>
<evidence type="ECO:0000259" key="4">
    <source>
        <dbReference type="PROSITE" id="PS51371"/>
    </source>
</evidence>
<organism evidence="5">
    <name type="scientific">Desulfurivibrio alkaliphilus</name>
    <dbReference type="NCBI Taxonomy" id="427923"/>
    <lineage>
        <taxon>Bacteria</taxon>
        <taxon>Pseudomonadati</taxon>
        <taxon>Thermodesulfobacteriota</taxon>
        <taxon>Desulfobulbia</taxon>
        <taxon>Desulfobulbales</taxon>
        <taxon>Desulfobulbaceae</taxon>
        <taxon>Desulfurivibrio</taxon>
    </lineage>
</organism>
<dbReference type="InterPro" id="IPR000595">
    <property type="entry name" value="cNMP-bd_dom"/>
</dbReference>
<accession>A0A7C2XS90</accession>
<gene>
    <name evidence="5" type="ORF">ENN98_07800</name>
</gene>
<dbReference type="CDD" id="cd05401">
    <property type="entry name" value="NT_GlnE_GlnD_like"/>
    <property type="match status" value="1"/>
</dbReference>
<dbReference type="InterPro" id="IPR014710">
    <property type="entry name" value="RmlC-like_jellyroll"/>
</dbReference>
<reference evidence="5" key="1">
    <citation type="journal article" date="2020" name="mSystems">
        <title>Genome- and Community-Level Interaction Insights into Carbon Utilization and Element Cycling Functions of Hydrothermarchaeota in Hydrothermal Sediment.</title>
        <authorList>
            <person name="Zhou Z."/>
            <person name="Liu Y."/>
            <person name="Xu W."/>
            <person name="Pan J."/>
            <person name="Luo Z.H."/>
            <person name="Li M."/>
        </authorList>
    </citation>
    <scope>NUCLEOTIDE SEQUENCE [LARGE SCALE GENOMIC DNA]</scope>
    <source>
        <strain evidence="5">SpSt-1224</strain>
    </source>
</reference>
<dbReference type="InterPro" id="IPR000644">
    <property type="entry name" value="CBS_dom"/>
</dbReference>
<dbReference type="SUPFAM" id="SSF51206">
    <property type="entry name" value="cAMP-binding domain-like"/>
    <property type="match status" value="1"/>
</dbReference>
<keyword evidence="1 2" id="KW-0129">CBS domain</keyword>
<evidence type="ECO:0000256" key="2">
    <source>
        <dbReference type="PROSITE-ProRule" id="PRU00703"/>
    </source>
</evidence>
<dbReference type="InterPro" id="IPR046342">
    <property type="entry name" value="CBS_dom_sf"/>
</dbReference>
<feature type="domain" description="CBS" evidence="4">
    <location>
        <begin position="177"/>
        <end position="235"/>
    </location>
</feature>
<feature type="domain" description="Cyclic nucleotide-binding" evidence="3">
    <location>
        <begin position="24"/>
        <end position="145"/>
    </location>
</feature>
<dbReference type="InterPro" id="IPR005105">
    <property type="entry name" value="GlnD_Uridyltrans_N"/>
</dbReference>
<dbReference type="CDD" id="cd04587">
    <property type="entry name" value="CBS_pair_CAP-ED_NT_Pol-beta-like_DUF294_assoc"/>
    <property type="match status" value="1"/>
</dbReference>
<evidence type="ECO:0000313" key="5">
    <source>
        <dbReference type="EMBL" id="HET98571.1"/>
    </source>
</evidence>
<dbReference type="Pfam" id="PF00571">
    <property type="entry name" value="CBS"/>
    <property type="match status" value="2"/>
</dbReference>
<dbReference type="InterPro" id="IPR018490">
    <property type="entry name" value="cNMP-bd_dom_sf"/>
</dbReference>
<dbReference type="InterPro" id="IPR018821">
    <property type="entry name" value="DUF294_put_nucleoTrafse_sb-bd"/>
</dbReference>
<dbReference type="InterPro" id="IPR051257">
    <property type="entry name" value="Diverse_CBS-Domain"/>
</dbReference>
<dbReference type="CDD" id="cd00038">
    <property type="entry name" value="CAP_ED"/>
    <property type="match status" value="1"/>
</dbReference>
<dbReference type="Gene3D" id="2.60.120.10">
    <property type="entry name" value="Jelly Rolls"/>
    <property type="match status" value="1"/>
</dbReference>
<dbReference type="SMART" id="SM00100">
    <property type="entry name" value="cNMP"/>
    <property type="match status" value="1"/>
</dbReference>
<dbReference type="GO" id="GO:0008773">
    <property type="term" value="F:[protein-PII] uridylyltransferase activity"/>
    <property type="evidence" value="ECO:0007669"/>
    <property type="project" value="InterPro"/>
</dbReference>
<dbReference type="PROSITE" id="PS51371">
    <property type="entry name" value="CBS"/>
    <property type="match status" value="2"/>
</dbReference>